<name>A0A4X1TEF0_PIG</name>
<dbReference type="Proteomes" id="UP000314985">
    <property type="component" value="Chromosome 1"/>
</dbReference>
<reference evidence="1" key="2">
    <citation type="submission" date="2025-08" db="UniProtKB">
        <authorList>
            <consortium name="Ensembl"/>
        </authorList>
    </citation>
    <scope>IDENTIFICATION</scope>
</reference>
<accession>A0A4X1TEF0</accession>
<dbReference type="AlphaFoldDB" id="A0A4X1TEF0"/>
<sequence length="70" mass="7679">ETRFRTLCCRGEQGNTLRRDAPTGKPAWCLFTHSFMNLDSGETGNTTRPSSLPCLPSPNSIARGLLGRLN</sequence>
<proteinExistence type="predicted"/>
<dbReference type="Ensembl" id="ENSSSCT00070016531.1">
    <property type="protein sequence ID" value="ENSSSCP00070013693.1"/>
    <property type="gene ID" value="ENSSSCG00070008550.1"/>
</dbReference>
<protein>
    <submittedName>
        <fullName evidence="1">Uncharacterized protein</fullName>
    </submittedName>
</protein>
<evidence type="ECO:0000313" key="2">
    <source>
        <dbReference type="Proteomes" id="UP000314985"/>
    </source>
</evidence>
<reference evidence="1 2" key="1">
    <citation type="submission" date="2017-08" db="EMBL/GenBank/DDBJ databases">
        <title>USMARCv1.0.</title>
        <authorList>
            <person name="Hannum G.I."/>
            <person name="Koren S."/>
            <person name="Schroeder S.G."/>
            <person name="Chin S.C."/>
            <person name="Nonneman D.J."/>
            <person name="Becker S.A."/>
            <person name="Rosen B.D."/>
            <person name="Bickhart D.M."/>
            <person name="Putnam N.H."/>
            <person name="Green R.E."/>
            <person name="Tuggle C.K."/>
            <person name="Liu H."/>
            <person name="Rohrer G.A."/>
            <person name="Warr A."/>
            <person name="Hall R."/>
            <person name="Kim K."/>
            <person name="Hume D.A."/>
            <person name="Talbot R."/>
            <person name="Chow W."/>
            <person name="Howe K."/>
            <person name="Schwartz A.S."/>
            <person name="Watson M."/>
            <person name="Archibald A.L."/>
            <person name="Phillippy A.M."/>
            <person name="Smith T.P.L."/>
        </authorList>
    </citation>
    <scope>NUCLEOTIDE SEQUENCE [LARGE SCALE GENOMIC DNA]</scope>
</reference>
<evidence type="ECO:0000313" key="1">
    <source>
        <dbReference type="Ensembl" id="ENSSSCP00070013693.1"/>
    </source>
</evidence>
<organism evidence="1 2">
    <name type="scientific">Sus scrofa</name>
    <name type="common">Pig</name>
    <dbReference type="NCBI Taxonomy" id="9823"/>
    <lineage>
        <taxon>Eukaryota</taxon>
        <taxon>Metazoa</taxon>
        <taxon>Chordata</taxon>
        <taxon>Craniata</taxon>
        <taxon>Vertebrata</taxon>
        <taxon>Euteleostomi</taxon>
        <taxon>Mammalia</taxon>
        <taxon>Eutheria</taxon>
        <taxon>Laurasiatheria</taxon>
        <taxon>Artiodactyla</taxon>
        <taxon>Suina</taxon>
        <taxon>Suidae</taxon>
        <taxon>Sus</taxon>
    </lineage>
</organism>